<dbReference type="InterPro" id="IPR008758">
    <property type="entry name" value="Peptidase_S28"/>
</dbReference>
<accession>A0A0M3KKM5</accession>
<dbReference type="OrthoDB" id="1735038at2759"/>
<organism evidence="3">
    <name type="scientific">Anisakis simplex</name>
    <name type="common">Herring worm</name>
    <dbReference type="NCBI Taxonomy" id="6269"/>
    <lineage>
        <taxon>Eukaryota</taxon>
        <taxon>Metazoa</taxon>
        <taxon>Ecdysozoa</taxon>
        <taxon>Nematoda</taxon>
        <taxon>Chromadorea</taxon>
        <taxon>Rhabditida</taxon>
        <taxon>Spirurina</taxon>
        <taxon>Ascaridomorpha</taxon>
        <taxon>Ascaridoidea</taxon>
        <taxon>Anisakidae</taxon>
        <taxon>Anisakis</taxon>
        <taxon>Anisakis simplex complex</taxon>
    </lineage>
</organism>
<reference evidence="3" key="1">
    <citation type="submission" date="2017-02" db="UniProtKB">
        <authorList>
            <consortium name="WormBaseParasite"/>
        </authorList>
    </citation>
    <scope>IDENTIFICATION</scope>
</reference>
<evidence type="ECO:0000313" key="1">
    <source>
        <dbReference type="EMBL" id="VDK81057.1"/>
    </source>
</evidence>
<reference evidence="1 2" key="2">
    <citation type="submission" date="2018-11" db="EMBL/GenBank/DDBJ databases">
        <authorList>
            <consortium name="Pathogen Informatics"/>
        </authorList>
    </citation>
    <scope>NUCLEOTIDE SEQUENCE [LARGE SCALE GENOMIC DNA]</scope>
</reference>
<dbReference type="AlphaFoldDB" id="A0A0M3KKM5"/>
<dbReference type="GO" id="GO:0070008">
    <property type="term" value="F:serine-type exopeptidase activity"/>
    <property type="evidence" value="ECO:0007669"/>
    <property type="project" value="InterPro"/>
</dbReference>
<evidence type="ECO:0000313" key="2">
    <source>
        <dbReference type="Proteomes" id="UP000267096"/>
    </source>
</evidence>
<keyword evidence="2" id="KW-1185">Reference proteome</keyword>
<name>A0A0M3KKM5_ANISI</name>
<dbReference type="GO" id="GO:0006508">
    <property type="term" value="P:proteolysis"/>
    <property type="evidence" value="ECO:0007669"/>
    <property type="project" value="InterPro"/>
</dbReference>
<evidence type="ECO:0000313" key="3">
    <source>
        <dbReference type="WBParaSite" id="ASIM_0002155601-mRNA-1"/>
    </source>
</evidence>
<dbReference type="WBParaSite" id="ASIM_0002155601-mRNA-1">
    <property type="protein sequence ID" value="ASIM_0002155601-mRNA-1"/>
    <property type="gene ID" value="ASIM_0002155601"/>
</dbReference>
<dbReference type="Proteomes" id="UP000267096">
    <property type="component" value="Unassembled WGS sequence"/>
</dbReference>
<protein>
    <submittedName>
        <fullName evidence="3">TetR_C_8 domain-containing protein</fullName>
    </submittedName>
</protein>
<dbReference type="Pfam" id="PF05577">
    <property type="entry name" value="Peptidase_S28"/>
    <property type="match status" value="1"/>
</dbReference>
<proteinExistence type="predicted"/>
<sequence length="97" mass="11010">MGSIYADVSPPCRDNIKSAFEEIHEKVYTKEGRKELVQKLELDADFPTEVMPVDIQFFLSNVIGIFQGINQYTGDNRVSFKGGEIAKHYVSNIVRIL</sequence>
<dbReference type="Gene3D" id="1.20.120.980">
    <property type="entry name" value="Serine carboxypeptidase S28, SKS domain"/>
    <property type="match status" value="1"/>
</dbReference>
<gene>
    <name evidence="1" type="ORF">ASIM_LOCUS20923</name>
</gene>
<dbReference type="InterPro" id="IPR042269">
    <property type="entry name" value="Ser_carbopepase_S28_SKS"/>
</dbReference>
<dbReference type="EMBL" id="UYRR01041370">
    <property type="protein sequence ID" value="VDK81057.1"/>
    <property type="molecule type" value="Genomic_DNA"/>
</dbReference>